<proteinExistence type="predicted"/>
<keyword evidence="1" id="KW-0732">Signal</keyword>
<feature type="chain" id="PRO_5016445426" evidence="1">
    <location>
        <begin position="24"/>
        <end position="150"/>
    </location>
</feature>
<organism evidence="2 3">
    <name type="scientific">Meira miltonrushii</name>
    <dbReference type="NCBI Taxonomy" id="1280837"/>
    <lineage>
        <taxon>Eukaryota</taxon>
        <taxon>Fungi</taxon>
        <taxon>Dikarya</taxon>
        <taxon>Basidiomycota</taxon>
        <taxon>Ustilaginomycotina</taxon>
        <taxon>Exobasidiomycetes</taxon>
        <taxon>Exobasidiales</taxon>
        <taxon>Brachybasidiaceae</taxon>
        <taxon>Meira</taxon>
    </lineage>
</organism>
<dbReference type="GeneID" id="37022371"/>
<dbReference type="EMBL" id="KZ819607">
    <property type="protein sequence ID" value="PWN31864.1"/>
    <property type="molecule type" value="Genomic_DNA"/>
</dbReference>
<feature type="signal peptide" evidence="1">
    <location>
        <begin position="1"/>
        <end position="23"/>
    </location>
</feature>
<dbReference type="InParanoid" id="A0A316V3N3"/>
<sequence>MIAFRYLSLMPFMALFFTPSTHSASILDPRGYEFDLDISVFVDEFIKLDVNQQFSVLNFFKDDHKPFGFSWSACSPYFPPGFRLPGCPPPPPEGCPIPPRGCRPPPPQWYCPKHKKPESAKNCPKPPPKPPICKPWQRGFYHLKPEDQHI</sequence>
<evidence type="ECO:0000313" key="2">
    <source>
        <dbReference type="EMBL" id="PWN31864.1"/>
    </source>
</evidence>
<name>A0A316V3N3_9BASI</name>
<evidence type="ECO:0000313" key="3">
    <source>
        <dbReference type="Proteomes" id="UP000245771"/>
    </source>
</evidence>
<protein>
    <submittedName>
        <fullName evidence="2">Uncharacterized protein</fullName>
    </submittedName>
</protein>
<dbReference type="Proteomes" id="UP000245771">
    <property type="component" value="Unassembled WGS sequence"/>
</dbReference>
<evidence type="ECO:0000256" key="1">
    <source>
        <dbReference type="SAM" id="SignalP"/>
    </source>
</evidence>
<dbReference type="RefSeq" id="XP_025352166.1">
    <property type="nucleotide sequence ID" value="XM_025500590.1"/>
</dbReference>
<keyword evidence="3" id="KW-1185">Reference proteome</keyword>
<accession>A0A316V3N3</accession>
<gene>
    <name evidence="2" type="ORF">FA14DRAFT_175502</name>
</gene>
<dbReference type="AlphaFoldDB" id="A0A316V3N3"/>
<reference evidence="2 3" key="1">
    <citation type="journal article" date="2018" name="Mol. Biol. Evol.">
        <title>Broad Genomic Sampling Reveals a Smut Pathogenic Ancestry of the Fungal Clade Ustilaginomycotina.</title>
        <authorList>
            <person name="Kijpornyongpan T."/>
            <person name="Mondo S.J."/>
            <person name="Barry K."/>
            <person name="Sandor L."/>
            <person name="Lee J."/>
            <person name="Lipzen A."/>
            <person name="Pangilinan J."/>
            <person name="LaButti K."/>
            <person name="Hainaut M."/>
            <person name="Henrissat B."/>
            <person name="Grigoriev I.V."/>
            <person name="Spatafora J.W."/>
            <person name="Aime M.C."/>
        </authorList>
    </citation>
    <scope>NUCLEOTIDE SEQUENCE [LARGE SCALE GENOMIC DNA]</scope>
    <source>
        <strain evidence="2 3">MCA 3882</strain>
    </source>
</reference>